<accession>A0A5B7FSG1</accession>
<reference evidence="2 3" key="1">
    <citation type="submission" date="2019-05" db="EMBL/GenBank/DDBJ databases">
        <title>Another draft genome of Portunus trituberculatus and its Hox gene families provides insights of decapod evolution.</title>
        <authorList>
            <person name="Jeong J.-H."/>
            <person name="Song I."/>
            <person name="Kim S."/>
            <person name="Choi T."/>
            <person name="Kim D."/>
            <person name="Ryu S."/>
            <person name="Kim W."/>
        </authorList>
    </citation>
    <scope>NUCLEOTIDE SEQUENCE [LARGE SCALE GENOMIC DNA]</scope>
    <source>
        <tissue evidence="2">Muscle</tissue>
    </source>
</reference>
<proteinExistence type="predicted"/>
<feature type="compositionally biased region" description="Basic and acidic residues" evidence="1">
    <location>
        <begin position="49"/>
        <end position="63"/>
    </location>
</feature>
<feature type="region of interest" description="Disordered" evidence="1">
    <location>
        <begin position="1"/>
        <end position="63"/>
    </location>
</feature>
<evidence type="ECO:0000256" key="1">
    <source>
        <dbReference type="SAM" id="MobiDB-lite"/>
    </source>
</evidence>
<keyword evidence="3" id="KW-1185">Reference proteome</keyword>
<gene>
    <name evidence="2" type="ORF">E2C01_042209</name>
</gene>
<dbReference type="EMBL" id="VSRR010008280">
    <property type="protein sequence ID" value="MPC48436.1"/>
    <property type="molecule type" value="Genomic_DNA"/>
</dbReference>
<dbReference type="AlphaFoldDB" id="A0A5B7FSG1"/>
<protein>
    <submittedName>
        <fullName evidence="2">Uncharacterized protein</fullName>
    </submittedName>
</protein>
<feature type="compositionally biased region" description="Gly residues" evidence="1">
    <location>
        <begin position="11"/>
        <end position="20"/>
    </location>
</feature>
<name>A0A5B7FSG1_PORTR</name>
<evidence type="ECO:0000313" key="2">
    <source>
        <dbReference type="EMBL" id="MPC48436.1"/>
    </source>
</evidence>
<evidence type="ECO:0000313" key="3">
    <source>
        <dbReference type="Proteomes" id="UP000324222"/>
    </source>
</evidence>
<comment type="caution">
    <text evidence="2">The sequence shown here is derived from an EMBL/GenBank/DDBJ whole genome shotgun (WGS) entry which is preliminary data.</text>
</comment>
<dbReference type="Proteomes" id="UP000324222">
    <property type="component" value="Unassembled WGS sequence"/>
</dbReference>
<organism evidence="2 3">
    <name type="scientific">Portunus trituberculatus</name>
    <name type="common">Swimming crab</name>
    <name type="synonym">Neptunus trituberculatus</name>
    <dbReference type="NCBI Taxonomy" id="210409"/>
    <lineage>
        <taxon>Eukaryota</taxon>
        <taxon>Metazoa</taxon>
        <taxon>Ecdysozoa</taxon>
        <taxon>Arthropoda</taxon>
        <taxon>Crustacea</taxon>
        <taxon>Multicrustacea</taxon>
        <taxon>Malacostraca</taxon>
        <taxon>Eumalacostraca</taxon>
        <taxon>Eucarida</taxon>
        <taxon>Decapoda</taxon>
        <taxon>Pleocyemata</taxon>
        <taxon>Brachyura</taxon>
        <taxon>Eubrachyura</taxon>
        <taxon>Portunoidea</taxon>
        <taxon>Portunidae</taxon>
        <taxon>Portuninae</taxon>
        <taxon>Portunus</taxon>
    </lineage>
</organism>
<sequence length="63" mass="6902">MEEEEVFEGTTHGGDNGDGDGMSRVMEERGVNGGWARESVRRTPPPVRDAMKSPRDKPNGSEN</sequence>